<evidence type="ECO:0000256" key="7">
    <source>
        <dbReference type="ARBA" id="ARBA00023242"/>
    </source>
</evidence>
<keyword evidence="6" id="KW-0378">Hydrolase</keyword>
<proteinExistence type="inferred from homology"/>
<evidence type="ECO:0000256" key="2">
    <source>
        <dbReference type="ARBA" id="ARBA00004123"/>
    </source>
</evidence>
<evidence type="ECO:0000256" key="5">
    <source>
        <dbReference type="ARBA" id="ARBA00022723"/>
    </source>
</evidence>
<comment type="cofactor">
    <cofactor evidence="1">
        <name>a divalent metal cation</name>
        <dbReference type="ChEBI" id="CHEBI:60240"/>
    </cofactor>
</comment>
<dbReference type="InterPro" id="IPR045249">
    <property type="entry name" value="HARBI1-like"/>
</dbReference>
<evidence type="ECO:0000259" key="8">
    <source>
        <dbReference type="Pfam" id="PF13359"/>
    </source>
</evidence>
<dbReference type="GO" id="GO:0004518">
    <property type="term" value="F:nuclease activity"/>
    <property type="evidence" value="ECO:0007669"/>
    <property type="project" value="UniProtKB-KW"/>
</dbReference>
<keyword evidence="5" id="KW-0479">Metal-binding</keyword>
<dbReference type="PANTHER" id="PTHR22930">
    <property type="match status" value="1"/>
</dbReference>
<dbReference type="PANTHER" id="PTHR22930:SF269">
    <property type="entry name" value="NUCLEASE HARBI1-LIKE PROTEIN"/>
    <property type="match status" value="1"/>
</dbReference>
<accession>A0A9P0Q9D3</accession>
<evidence type="ECO:0000256" key="6">
    <source>
        <dbReference type="ARBA" id="ARBA00022801"/>
    </source>
</evidence>
<protein>
    <recommendedName>
        <fullName evidence="8">DDE Tnp4 domain-containing protein</fullName>
    </recommendedName>
</protein>
<evidence type="ECO:0000256" key="3">
    <source>
        <dbReference type="ARBA" id="ARBA00006958"/>
    </source>
</evidence>
<organism evidence="9 10">
    <name type="scientific">Acanthoscelides obtectus</name>
    <name type="common">Bean weevil</name>
    <name type="synonym">Bruchus obtectus</name>
    <dbReference type="NCBI Taxonomy" id="200917"/>
    <lineage>
        <taxon>Eukaryota</taxon>
        <taxon>Metazoa</taxon>
        <taxon>Ecdysozoa</taxon>
        <taxon>Arthropoda</taxon>
        <taxon>Hexapoda</taxon>
        <taxon>Insecta</taxon>
        <taxon>Pterygota</taxon>
        <taxon>Neoptera</taxon>
        <taxon>Endopterygota</taxon>
        <taxon>Coleoptera</taxon>
        <taxon>Polyphaga</taxon>
        <taxon>Cucujiformia</taxon>
        <taxon>Chrysomeloidea</taxon>
        <taxon>Chrysomelidae</taxon>
        <taxon>Bruchinae</taxon>
        <taxon>Bruchini</taxon>
        <taxon>Acanthoscelides</taxon>
    </lineage>
</organism>
<dbReference type="GO" id="GO:0046872">
    <property type="term" value="F:metal ion binding"/>
    <property type="evidence" value="ECO:0007669"/>
    <property type="project" value="UniProtKB-KW"/>
</dbReference>
<name>A0A9P0Q9D3_ACAOB</name>
<dbReference type="GO" id="GO:0005634">
    <property type="term" value="C:nucleus"/>
    <property type="evidence" value="ECO:0007669"/>
    <property type="project" value="UniProtKB-SubCell"/>
</dbReference>
<evidence type="ECO:0000256" key="1">
    <source>
        <dbReference type="ARBA" id="ARBA00001968"/>
    </source>
</evidence>
<dbReference type="GO" id="GO:0016787">
    <property type="term" value="F:hydrolase activity"/>
    <property type="evidence" value="ECO:0007669"/>
    <property type="project" value="UniProtKB-KW"/>
</dbReference>
<comment type="caution">
    <text evidence="9">The sequence shown here is derived from an EMBL/GenBank/DDBJ whole genome shotgun (WGS) entry which is preliminary data.</text>
</comment>
<dbReference type="InterPro" id="IPR027806">
    <property type="entry name" value="HARBI1_dom"/>
</dbReference>
<evidence type="ECO:0000313" key="9">
    <source>
        <dbReference type="EMBL" id="CAH2015125.1"/>
    </source>
</evidence>
<comment type="subcellular location">
    <subcellularLocation>
        <location evidence="2">Nucleus</location>
    </subcellularLocation>
</comment>
<dbReference type="Proteomes" id="UP001152888">
    <property type="component" value="Unassembled WGS sequence"/>
</dbReference>
<evidence type="ECO:0000313" key="10">
    <source>
        <dbReference type="Proteomes" id="UP001152888"/>
    </source>
</evidence>
<comment type="similarity">
    <text evidence="3">Belongs to the HARBI1 family.</text>
</comment>
<feature type="domain" description="DDE Tnp4" evidence="8">
    <location>
        <begin position="86"/>
        <end position="236"/>
    </location>
</feature>
<evidence type="ECO:0000256" key="4">
    <source>
        <dbReference type="ARBA" id="ARBA00022722"/>
    </source>
</evidence>
<sequence>MRNCIQPVEMLAITLRYLASGCIFADLHYSYRIGRSTARLIVKEVCQAPWLVLQSEFIPPPTKETWEKSAKGFESVANFPDCVGAIDGKHIRLGCPAESGSMFFNYKEYYSIVLMAIADSSYRFTYVNIGSYGKDCDSSIFKDTKLWKSILSGSHNLPEEMCLPGTESPKVPYFFVAGAAFGLHKHLLRPYAGTHLTVETKVFNYRLGRARRYVECGFGIFSNKWRIFHRPLNVQKSAIEAAHSSFIFWPPKILNCNVAGRISA</sequence>
<dbReference type="EMBL" id="CAKOFQ010008618">
    <property type="protein sequence ID" value="CAH2015125.1"/>
    <property type="molecule type" value="Genomic_DNA"/>
</dbReference>
<gene>
    <name evidence="9" type="ORF">ACAOBT_LOCUS34543</name>
</gene>
<keyword evidence="7" id="KW-0539">Nucleus</keyword>
<dbReference type="Pfam" id="PF13359">
    <property type="entry name" value="DDE_Tnp_4"/>
    <property type="match status" value="1"/>
</dbReference>
<dbReference type="AlphaFoldDB" id="A0A9P0Q9D3"/>
<keyword evidence="10" id="KW-1185">Reference proteome</keyword>
<dbReference type="OrthoDB" id="6571700at2759"/>
<reference evidence="9" key="1">
    <citation type="submission" date="2022-03" db="EMBL/GenBank/DDBJ databases">
        <authorList>
            <person name="Sayadi A."/>
        </authorList>
    </citation>
    <scope>NUCLEOTIDE SEQUENCE</scope>
</reference>
<keyword evidence="4" id="KW-0540">Nuclease</keyword>